<dbReference type="Proteomes" id="UP000834106">
    <property type="component" value="Chromosome 5"/>
</dbReference>
<keyword evidence="5" id="KW-1185">Reference proteome</keyword>
<keyword evidence="2" id="KW-0804">Transcription</keyword>
<evidence type="ECO:0000256" key="3">
    <source>
        <dbReference type="ARBA" id="ARBA00022946"/>
    </source>
</evidence>
<gene>
    <name evidence="4" type="ORF">FPE_LOCUS8883</name>
</gene>
<reference evidence="4" key="1">
    <citation type="submission" date="2023-05" db="EMBL/GenBank/DDBJ databases">
        <authorList>
            <person name="Huff M."/>
        </authorList>
    </citation>
    <scope>NUCLEOTIDE SEQUENCE</scope>
</reference>
<organism evidence="4 5">
    <name type="scientific">Fraxinus pennsylvanica</name>
    <dbReference type="NCBI Taxonomy" id="56036"/>
    <lineage>
        <taxon>Eukaryota</taxon>
        <taxon>Viridiplantae</taxon>
        <taxon>Streptophyta</taxon>
        <taxon>Embryophyta</taxon>
        <taxon>Tracheophyta</taxon>
        <taxon>Spermatophyta</taxon>
        <taxon>Magnoliopsida</taxon>
        <taxon>eudicotyledons</taxon>
        <taxon>Gunneridae</taxon>
        <taxon>Pentapetalae</taxon>
        <taxon>asterids</taxon>
        <taxon>lamiids</taxon>
        <taxon>Lamiales</taxon>
        <taxon>Oleaceae</taxon>
        <taxon>Oleeae</taxon>
        <taxon>Fraxinus</taxon>
    </lineage>
</organism>
<dbReference type="InterPro" id="IPR003690">
    <property type="entry name" value="MTERF"/>
</dbReference>
<dbReference type="GO" id="GO:0006353">
    <property type="term" value="P:DNA-templated transcription termination"/>
    <property type="evidence" value="ECO:0007669"/>
    <property type="project" value="UniProtKB-KW"/>
</dbReference>
<keyword evidence="2" id="KW-0805">Transcription regulation</keyword>
<protein>
    <submittedName>
        <fullName evidence="4">Uncharacterized protein</fullName>
    </submittedName>
</protein>
<dbReference type="GO" id="GO:0003676">
    <property type="term" value="F:nucleic acid binding"/>
    <property type="evidence" value="ECO:0007669"/>
    <property type="project" value="InterPro"/>
</dbReference>
<sequence>MFSLPNKTVFPFCRNLGDTCLYRSSVGVPSSDLPKIIAGSPALLAGSIEKQFIPCYNFLRTLVGSDEDIVRTLKRSPRILTCNLKVMVTNVELLEEAGVQESFISFMLTHYPHSLQMKCDKFKTSVSEAIKMGFDPSRMMFIHAIHVLCERSEQAWENKIKVYRSFGLSHTEILLAFRSHPFCMKLSEQKIKRVMEFYVNEMSWSPSNVAQSPIALFYNMERRIIPRCRVVKILMEKGLVKKYSISNFLSLTDRQFLKRFVHNYKNDLPEIMDVYHAGQFVHQLILCPELFQRSGTVVMISFCSCGYVCCRVERQFIRPPAKGQVQLLPSIRETSSSLRL</sequence>
<dbReference type="FunFam" id="1.25.70.10:FF:000001">
    <property type="entry name" value="Mitochondrial transcription termination factor-like"/>
    <property type="match status" value="1"/>
</dbReference>
<evidence type="ECO:0000256" key="1">
    <source>
        <dbReference type="ARBA" id="ARBA00007692"/>
    </source>
</evidence>
<dbReference type="EMBL" id="OU503040">
    <property type="protein sequence ID" value="CAI9761453.1"/>
    <property type="molecule type" value="Genomic_DNA"/>
</dbReference>
<evidence type="ECO:0000256" key="2">
    <source>
        <dbReference type="ARBA" id="ARBA00022472"/>
    </source>
</evidence>
<dbReference type="InterPro" id="IPR038538">
    <property type="entry name" value="MTERF_sf"/>
</dbReference>
<name>A0AAD1Z226_9LAMI</name>
<dbReference type="AlphaFoldDB" id="A0AAD1Z226"/>
<dbReference type="Gene3D" id="1.25.70.10">
    <property type="entry name" value="Transcription termination factor 3, mitochondrial"/>
    <property type="match status" value="1"/>
</dbReference>
<keyword evidence="2" id="KW-0806">Transcription termination</keyword>
<comment type="similarity">
    <text evidence="1">Belongs to the mTERF family.</text>
</comment>
<evidence type="ECO:0000313" key="5">
    <source>
        <dbReference type="Proteomes" id="UP000834106"/>
    </source>
</evidence>
<dbReference type="Pfam" id="PF02536">
    <property type="entry name" value="mTERF"/>
    <property type="match status" value="1"/>
</dbReference>
<proteinExistence type="inferred from homology"/>
<dbReference type="PANTHER" id="PTHR13068:SF133">
    <property type="entry name" value="MITOCHONDRIAL TRANSCRIPTION TERMINATION FACTOR FAMILY PROTEIN"/>
    <property type="match status" value="1"/>
</dbReference>
<dbReference type="PANTHER" id="PTHR13068">
    <property type="entry name" value="CGI-12 PROTEIN-RELATED"/>
    <property type="match status" value="1"/>
</dbReference>
<keyword evidence="3" id="KW-0809">Transit peptide</keyword>
<accession>A0AAD1Z226</accession>
<dbReference type="SMART" id="SM00733">
    <property type="entry name" value="Mterf"/>
    <property type="match status" value="6"/>
</dbReference>
<evidence type="ECO:0000313" key="4">
    <source>
        <dbReference type="EMBL" id="CAI9761453.1"/>
    </source>
</evidence>